<dbReference type="InterPro" id="IPR003593">
    <property type="entry name" value="AAA+_ATPase"/>
</dbReference>
<comment type="caution">
    <text evidence="10">The sequence shown here is derived from an EMBL/GenBank/DDBJ whole genome shotgun (WGS) entry which is preliminary data.</text>
</comment>
<organism evidence="10 11">
    <name type="scientific">Paenibacillus odorifer</name>
    <dbReference type="NCBI Taxonomy" id="189426"/>
    <lineage>
        <taxon>Bacteria</taxon>
        <taxon>Bacillati</taxon>
        <taxon>Bacillota</taxon>
        <taxon>Bacilli</taxon>
        <taxon>Bacillales</taxon>
        <taxon>Paenibacillaceae</taxon>
        <taxon>Paenibacillus</taxon>
    </lineage>
</organism>
<evidence type="ECO:0000256" key="2">
    <source>
        <dbReference type="ARBA" id="ARBA00022448"/>
    </source>
</evidence>
<evidence type="ECO:0000256" key="3">
    <source>
        <dbReference type="ARBA" id="ARBA00022475"/>
    </source>
</evidence>
<evidence type="ECO:0000256" key="6">
    <source>
        <dbReference type="ARBA" id="ARBA00022840"/>
    </source>
</evidence>
<evidence type="ECO:0000259" key="9">
    <source>
        <dbReference type="PROSITE" id="PS50893"/>
    </source>
</evidence>
<dbReference type="PANTHER" id="PTHR43790">
    <property type="entry name" value="CARBOHYDRATE TRANSPORT ATP-BINDING PROTEIN MG119-RELATED"/>
    <property type="match status" value="1"/>
</dbReference>
<reference evidence="10 11" key="1">
    <citation type="submission" date="2016-10" db="EMBL/GenBank/DDBJ databases">
        <title>Paenibacillus species isolates.</title>
        <authorList>
            <person name="Beno S.M."/>
        </authorList>
    </citation>
    <scope>NUCLEOTIDE SEQUENCE [LARGE SCALE GENOMIC DNA]</scope>
    <source>
        <strain evidence="10 11">FSL H7-0710</strain>
    </source>
</reference>
<evidence type="ECO:0000256" key="8">
    <source>
        <dbReference type="ARBA" id="ARBA00023136"/>
    </source>
</evidence>
<dbReference type="InterPro" id="IPR027417">
    <property type="entry name" value="P-loop_NTPase"/>
</dbReference>
<evidence type="ECO:0000256" key="4">
    <source>
        <dbReference type="ARBA" id="ARBA00022737"/>
    </source>
</evidence>
<evidence type="ECO:0000313" key="11">
    <source>
        <dbReference type="Proteomes" id="UP000187439"/>
    </source>
</evidence>
<keyword evidence="2" id="KW-0813">Transport</keyword>
<dbReference type="PANTHER" id="PTHR43790:SF9">
    <property type="entry name" value="GALACTOFURANOSE TRANSPORTER ATP-BINDING PROTEIN YTFR"/>
    <property type="match status" value="1"/>
</dbReference>
<keyword evidence="8" id="KW-0472">Membrane</keyword>
<gene>
    <name evidence="10" type="ORF">BSK52_28675</name>
</gene>
<dbReference type="InterPro" id="IPR017871">
    <property type="entry name" value="ABC_transporter-like_CS"/>
</dbReference>
<name>A0A1R0XHZ8_9BACL</name>
<evidence type="ECO:0000256" key="7">
    <source>
        <dbReference type="ARBA" id="ARBA00022967"/>
    </source>
</evidence>
<dbReference type="PROSITE" id="PS50893">
    <property type="entry name" value="ABC_TRANSPORTER_2"/>
    <property type="match status" value="2"/>
</dbReference>
<accession>A0A1R0XHZ8</accession>
<dbReference type="Proteomes" id="UP000187439">
    <property type="component" value="Unassembled WGS sequence"/>
</dbReference>
<proteinExistence type="predicted"/>
<dbReference type="InterPro" id="IPR050107">
    <property type="entry name" value="ABC_carbohydrate_import_ATPase"/>
</dbReference>
<dbReference type="InterPro" id="IPR003439">
    <property type="entry name" value="ABC_transporter-like_ATP-bd"/>
</dbReference>
<dbReference type="OrthoDB" id="9766104at2"/>
<dbReference type="AlphaFoldDB" id="A0A1R0XHZ8"/>
<dbReference type="PROSITE" id="PS00211">
    <property type="entry name" value="ABC_TRANSPORTER_1"/>
    <property type="match status" value="1"/>
</dbReference>
<evidence type="ECO:0000256" key="1">
    <source>
        <dbReference type="ARBA" id="ARBA00004202"/>
    </source>
</evidence>
<dbReference type="SUPFAM" id="SSF52540">
    <property type="entry name" value="P-loop containing nucleoside triphosphate hydrolases"/>
    <property type="match status" value="2"/>
</dbReference>
<protein>
    <submittedName>
        <fullName evidence="10">Sugar ABC transporter ATP-binding protein</fullName>
    </submittedName>
</protein>
<feature type="domain" description="ABC transporter" evidence="9">
    <location>
        <begin position="261"/>
        <end position="499"/>
    </location>
</feature>
<dbReference type="RefSeq" id="WP_076121779.1">
    <property type="nucleotide sequence ID" value="NZ_MPTC01000051.1"/>
</dbReference>
<dbReference type="Pfam" id="PF00005">
    <property type="entry name" value="ABC_tran"/>
    <property type="match status" value="2"/>
</dbReference>
<dbReference type="GO" id="GO:0016887">
    <property type="term" value="F:ATP hydrolysis activity"/>
    <property type="evidence" value="ECO:0007669"/>
    <property type="project" value="InterPro"/>
</dbReference>
<dbReference type="SMART" id="SM00382">
    <property type="entry name" value="AAA"/>
    <property type="match status" value="2"/>
</dbReference>
<dbReference type="FunFam" id="3.40.50.300:FF:000127">
    <property type="entry name" value="Ribose import ATP-binding protein RbsA"/>
    <property type="match status" value="1"/>
</dbReference>
<dbReference type="GO" id="GO:0005886">
    <property type="term" value="C:plasma membrane"/>
    <property type="evidence" value="ECO:0007669"/>
    <property type="project" value="UniProtKB-SubCell"/>
</dbReference>
<comment type="subcellular location">
    <subcellularLocation>
        <location evidence="1">Cell membrane</location>
        <topology evidence="1">Peripheral membrane protein</topology>
    </subcellularLocation>
</comment>
<dbReference type="Gene3D" id="3.40.50.300">
    <property type="entry name" value="P-loop containing nucleotide triphosphate hydrolases"/>
    <property type="match status" value="2"/>
</dbReference>
<keyword evidence="5" id="KW-0547">Nucleotide-binding</keyword>
<evidence type="ECO:0000313" key="10">
    <source>
        <dbReference type="EMBL" id="OMD34725.1"/>
    </source>
</evidence>
<evidence type="ECO:0000256" key="5">
    <source>
        <dbReference type="ARBA" id="ARBA00022741"/>
    </source>
</evidence>
<keyword evidence="6 10" id="KW-0067">ATP-binding</keyword>
<dbReference type="EMBL" id="MPTC01000051">
    <property type="protein sequence ID" value="OMD34725.1"/>
    <property type="molecule type" value="Genomic_DNA"/>
</dbReference>
<dbReference type="CDD" id="cd03215">
    <property type="entry name" value="ABC_Carb_Monos_II"/>
    <property type="match status" value="1"/>
</dbReference>
<dbReference type="GO" id="GO:0005524">
    <property type="term" value="F:ATP binding"/>
    <property type="evidence" value="ECO:0007669"/>
    <property type="project" value="UniProtKB-KW"/>
</dbReference>
<keyword evidence="4" id="KW-0677">Repeat</keyword>
<sequence length="503" mass="56072">MSVATPILQMTSIHKRFPGVKALSDVSLRLFPGEVHALMGENGAGKSTLIKVLTGVYSIDEGTVEMEGISITVHSPLESQAVGISTVYQEVNLCPNLTVAENIFIGREPYRLGRIYWKEMNRRAEELLKDRLNLDIDVAKPLHMYSVAVQQLIAIARALNISAKVLILDEPTSSLDKNEVEQLFRVVRKLKSDGLAILFVTHFLDQMYEISDRVTILRNGEFAGEYMAKDLTRLDLVLKMIGKELNLLEELPVLSESNKDRVGEDFLKAEGLGRKGAIEPFDLTIRKGEVVGLAGLLGSGRTEAARLLFGADKADTGKLTFADGGESVHSPRDAIHRRIAFCSENRKTEGIIEDLTIRENIILALQAKQGWFKTISRRRQDEVAEEYIRMLNINPPNPDHLIKNLSGGNQQKVLLARWLLTEPDLFILDEPTRGIDIGAKAEIQKLVLSLSRQGMSFVFISSELEEVIRVSNKIAVLRDRHKVTEISDKDMSQHTIMQAIAGS</sequence>
<keyword evidence="7" id="KW-1278">Translocase</keyword>
<dbReference type="CDD" id="cd03216">
    <property type="entry name" value="ABC_Carb_Monos_I"/>
    <property type="match status" value="1"/>
</dbReference>
<feature type="domain" description="ABC transporter" evidence="9">
    <location>
        <begin position="8"/>
        <end position="244"/>
    </location>
</feature>
<keyword evidence="3" id="KW-1003">Cell membrane</keyword>